<keyword evidence="2" id="KW-1185">Reference proteome</keyword>
<feature type="non-terminal residue" evidence="1">
    <location>
        <position position="1"/>
    </location>
</feature>
<proteinExistence type="predicted"/>
<sequence>VLAGEIHQRRLGKALPNMMKALQGLEPEVQSRFCEGVAHSLLPHMEELSQLSMGCHKQDKGKGKGKEGKQLKRSKLDYGANANQKPFSEGGGLRKFLLRLRALQEAGSMTSETLASMLVAWIPSLARIAERRSEQLKDLAQNGLNPPLQKMLAIIQEQAATTPHLKRYAAVLAKV</sequence>
<comment type="caution">
    <text evidence="1">The sequence shown here is derived from an EMBL/GenBank/DDBJ whole genome shotgun (WGS) entry which is preliminary data.</text>
</comment>
<evidence type="ECO:0000313" key="2">
    <source>
        <dbReference type="Proteomes" id="UP001642464"/>
    </source>
</evidence>
<feature type="non-terminal residue" evidence="1">
    <location>
        <position position="175"/>
    </location>
</feature>
<protein>
    <submittedName>
        <fullName evidence="1">ZZ-type domain-containing protein</fullName>
    </submittedName>
</protein>
<accession>A0ABP0IZG2</accession>
<organism evidence="1 2">
    <name type="scientific">Durusdinium trenchii</name>
    <dbReference type="NCBI Taxonomy" id="1381693"/>
    <lineage>
        <taxon>Eukaryota</taxon>
        <taxon>Sar</taxon>
        <taxon>Alveolata</taxon>
        <taxon>Dinophyceae</taxon>
        <taxon>Suessiales</taxon>
        <taxon>Symbiodiniaceae</taxon>
        <taxon>Durusdinium</taxon>
    </lineage>
</organism>
<dbReference type="EMBL" id="CAXAMM010005498">
    <property type="protein sequence ID" value="CAK9007463.1"/>
    <property type="molecule type" value="Genomic_DNA"/>
</dbReference>
<gene>
    <name evidence="1" type="ORF">SCF082_LOCUS9470</name>
</gene>
<evidence type="ECO:0000313" key="1">
    <source>
        <dbReference type="EMBL" id="CAK9007463.1"/>
    </source>
</evidence>
<dbReference type="Proteomes" id="UP001642464">
    <property type="component" value="Unassembled WGS sequence"/>
</dbReference>
<name>A0ABP0IZG2_9DINO</name>
<reference evidence="1 2" key="1">
    <citation type="submission" date="2024-02" db="EMBL/GenBank/DDBJ databases">
        <authorList>
            <person name="Chen Y."/>
            <person name="Shah S."/>
            <person name="Dougan E. K."/>
            <person name="Thang M."/>
            <person name="Chan C."/>
        </authorList>
    </citation>
    <scope>NUCLEOTIDE SEQUENCE [LARGE SCALE GENOMIC DNA]</scope>
</reference>